<dbReference type="GO" id="GO:0000302">
    <property type="term" value="P:response to reactive oxygen species"/>
    <property type="evidence" value="ECO:0007669"/>
    <property type="project" value="TreeGrafter"/>
</dbReference>
<feature type="domain" description="Lipocalin/cytosolic fatty-acid binding" evidence="11">
    <location>
        <begin position="27"/>
        <end position="169"/>
    </location>
</feature>
<dbReference type="GO" id="GO:0031409">
    <property type="term" value="F:pigment binding"/>
    <property type="evidence" value="ECO:0007669"/>
    <property type="project" value="InterPro"/>
</dbReference>
<evidence type="ECO:0000256" key="1">
    <source>
        <dbReference type="ARBA" id="ARBA00004613"/>
    </source>
</evidence>
<dbReference type="InterPro" id="IPR012674">
    <property type="entry name" value="Calycin"/>
</dbReference>
<evidence type="ECO:0000259" key="11">
    <source>
        <dbReference type="Pfam" id="PF08212"/>
    </source>
</evidence>
<keyword evidence="5" id="KW-0964">Secreted</keyword>
<keyword evidence="7" id="KW-0446">Lipid-binding</keyword>
<dbReference type="InterPro" id="IPR000566">
    <property type="entry name" value="Lipocln_cytosolic_FA-bd_dom"/>
</dbReference>
<sequence length="187" mass="20984">MFRFIILSVLIASAVAVCPDVTTKPDFDLGQYVGDWYEIQRIDTVFQSDSFCVRARYEALNEPGTFSIFNSATKPDGEFITITGTGYQTNTSAPASLTIQFPGQPMGSYLVLDTDYTTYTTVYSCDVILGITVEQGWLLSRTKTLSEDVIKMAMENFVKFGVDTNQFNQYYQGDDCNYDFPEASIKK</sequence>
<dbReference type="InterPro" id="IPR022271">
    <property type="entry name" value="Lipocalin_ApoD"/>
</dbReference>
<evidence type="ECO:0000256" key="9">
    <source>
        <dbReference type="ARBA" id="ARBA00023180"/>
    </source>
</evidence>
<dbReference type="Proteomes" id="UP001187531">
    <property type="component" value="Unassembled WGS sequence"/>
</dbReference>
<dbReference type="FunFam" id="2.40.128.20:FF:000003">
    <property type="entry name" value="Apolipoprotein D"/>
    <property type="match status" value="1"/>
</dbReference>
<accession>A0AA88HWU3</accession>
<organism evidence="12 13">
    <name type="scientific">Artemia franciscana</name>
    <name type="common">Brine shrimp</name>
    <name type="synonym">Artemia sanfranciscana</name>
    <dbReference type="NCBI Taxonomy" id="6661"/>
    <lineage>
        <taxon>Eukaryota</taxon>
        <taxon>Metazoa</taxon>
        <taxon>Ecdysozoa</taxon>
        <taxon>Arthropoda</taxon>
        <taxon>Crustacea</taxon>
        <taxon>Branchiopoda</taxon>
        <taxon>Anostraca</taxon>
        <taxon>Artemiidae</taxon>
        <taxon>Artemia</taxon>
    </lineage>
</organism>
<comment type="subcellular location">
    <subcellularLocation>
        <location evidence="1">Secreted</location>
    </subcellularLocation>
</comment>
<comment type="similarity">
    <text evidence="2 10">Belongs to the calycin superfamily. Lipocalin family.</text>
</comment>
<feature type="chain" id="PRO_5041520224" description="Apolipoprotein D" evidence="10">
    <location>
        <begin position="17"/>
        <end position="187"/>
    </location>
</feature>
<dbReference type="GO" id="GO:0006629">
    <property type="term" value="P:lipid metabolic process"/>
    <property type="evidence" value="ECO:0007669"/>
    <property type="project" value="TreeGrafter"/>
</dbReference>
<dbReference type="SUPFAM" id="SSF50814">
    <property type="entry name" value="Lipocalins"/>
    <property type="match status" value="1"/>
</dbReference>
<proteinExistence type="inferred from homology"/>
<dbReference type="GO" id="GO:0005576">
    <property type="term" value="C:extracellular region"/>
    <property type="evidence" value="ECO:0007669"/>
    <property type="project" value="UniProtKB-SubCell"/>
</dbReference>
<reference evidence="12" key="1">
    <citation type="submission" date="2023-07" db="EMBL/GenBank/DDBJ databases">
        <title>Chromosome-level genome assembly of Artemia franciscana.</title>
        <authorList>
            <person name="Jo E."/>
        </authorList>
    </citation>
    <scope>NUCLEOTIDE SEQUENCE</scope>
    <source>
        <tissue evidence="12">Whole body</tissue>
    </source>
</reference>
<evidence type="ECO:0000256" key="6">
    <source>
        <dbReference type="ARBA" id="ARBA00022729"/>
    </source>
</evidence>
<keyword evidence="13" id="KW-1185">Reference proteome</keyword>
<dbReference type="Gene3D" id="2.40.128.20">
    <property type="match status" value="1"/>
</dbReference>
<gene>
    <name evidence="12" type="ORF">QYM36_011171</name>
</gene>
<dbReference type="EMBL" id="JAVRJZ010000015">
    <property type="protein sequence ID" value="KAK2712397.1"/>
    <property type="molecule type" value="Genomic_DNA"/>
</dbReference>
<protein>
    <recommendedName>
        <fullName evidence="3">Apolipoprotein D</fullName>
    </recommendedName>
</protein>
<feature type="signal peptide" evidence="10">
    <location>
        <begin position="1"/>
        <end position="16"/>
    </location>
</feature>
<dbReference type="PROSITE" id="PS00213">
    <property type="entry name" value="LIPOCALIN"/>
    <property type="match status" value="1"/>
</dbReference>
<dbReference type="PRINTS" id="PR01273">
    <property type="entry name" value="INVTBRTCOLOR"/>
</dbReference>
<evidence type="ECO:0000256" key="10">
    <source>
        <dbReference type="PIRNR" id="PIRNR036893"/>
    </source>
</evidence>
<dbReference type="Pfam" id="PF08212">
    <property type="entry name" value="Lipocalin_2"/>
    <property type="match status" value="1"/>
</dbReference>
<evidence type="ECO:0000256" key="5">
    <source>
        <dbReference type="ARBA" id="ARBA00022525"/>
    </source>
</evidence>
<comment type="caution">
    <text evidence="12">The sequence shown here is derived from an EMBL/GenBank/DDBJ whole genome shotgun (WGS) entry which is preliminary data.</text>
</comment>
<dbReference type="AlphaFoldDB" id="A0AA88HWU3"/>
<evidence type="ECO:0000256" key="8">
    <source>
        <dbReference type="ARBA" id="ARBA00023157"/>
    </source>
</evidence>
<dbReference type="PANTHER" id="PTHR10612">
    <property type="entry name" value="APOLIPOPROTEIN D"/>
    <property type="match status" value="1"/>
</dbReference>
<evidence type="ECO:0000256" key="2">
    <source>
        <dbReference type="ARBA" id="ARBA00006889"/>
    </source>
</evidence>
<evidence type="ECO:0000313" key="13">
    <source>
        <dbReference type="Proteomes" id="UP001187531"/>
    </source>
</evidence>
<evidence type="ECO:0000256" key="4">
    <source>
        <dbReference type="ARBA" id="ARBA00022448"/>
    </source>
</evidence>
<keyword evidence="8" id="KW-1015">Disulfide bond</keyword>
<dbReference type="GO" id="GO:0005737">
    <property type="term" value="C:cytoplasm"/>
    <property type="evidence" value="ECO:0007669"/>
    <property type="project" value="TreeGrafter"/>
</dbReference>
<dbReference type="InterPro" id="IPR022272">
    <property type="entry name" value="Lipocalin_CS"/>
</dbReference>
<evidence type="ECO:0000313" key="12">
    <source>
        <dbReference type="EMBL" id="KAK2712397.1"/>
    </source>
</evidence>
<evidence type="ECO:0000256" key="3">
    <source>
        <dbReference type="ARBA" id="ARBA00019890"/>
    </source>
</evidence>
<keyword evidence="4" id="KW-0813">Transport</keyword>
<dbReference type="PANTHER" id="PTHR10612:SF62">
    <property type="entry name" value="LIPOCALIN_CYTOSOLIC FATTY-ACID BINDING DOMAIN-CONTAINING PROTEIN"/>
    <property type="match status" value="1"/>
</dbReference>
<dbReference type="InterPro" id="IPR003057">
    <property type="entry name" value="Invtbrt_color"/>
</dbReference>
<evidence type="ECO:0000256" key="7">
    <source>
        <dbReference type="ARBA" id="ARBA00023121"/>
    </source>
</evidence>
<keyword evidence="9" id="KW-0325">Glycoprotein</keyword>
<dbReference type="GO" id="GO:0008289">
    <property type="term" value="F:lipid binding"/>
    <property type="evidence" value="ECO:0007669"/>
    <property type="project" value="UniProtKB-KW"/>
</dbReference>
<dbReference type="PIRSF" id="PIRSF036893">
    <property type="entry name" value="Lipocalin_ApoD"/>
    <property type="match status" value="1"/>
</dbReference>
<name>A0AA88HWU3_ARTSF</name>
<keyword evidence="6 10" id="KW-0732">Signal</keyword>